<proteinExistence type="predicted"/>
<dbReference type="Proteomes" id="UP001183414">
    <property type="component" value="Unassembled WGS sequence"/>
</dbReference>
<evidence type="ECO:0000313" key="4">
    <source>
        <dbReference type="Proteomes" id="UP001183414"/>
    </source>
</evidence>
<dbReference type="RefSeq" id="WP_311674537.1">
    <property type="nucleotide sequence ID" value="NZ_JAVREQ010000017.1"/>
</dbReference>
<gene>
    <name evidence="3" type="ORF">RM572_18920</name>
</gene>
<sequence>MPTTRRRTRIGILAAAMTAAAGAVVAPTAAQAAPAEETPTARQLLEKCNNGTDVCIFHPDGPPQLSMGPSHQVGHSAFNCTQDPQRSGVGWSDTTGESNSVGVSMSAEYGFGEVFKVTIEASYEHTWSNSHTESATTYIDVRPNEVGWVTRETQLQTVSGRYELHFPDRYYGHYYWYVPFTATGPVPDAPDTTTQHTRAMTGQEHADHCG</sequence>
<protein>
    <submittedName>
        <fullName evidence="3">Uncharacterized protein</fullName>
    </submittedName>
</protein>
<reference evidence="4" key="1">
    <citation type="submission" date="2023-07" db="EMBL/GenBank/DDBJ databases">
        <title>30 novel species of actinomycetes from the DSMZ collection.</title>
        <authorList>
            <person name="Nouioui I."/>
        </authorList>
    </citation>
    <scope>NUCLEOTIDE SEQUENCE [LARGE SCALE GENOMIC DNA]</scope>
    <source>
        <strain evidence="4">DSM 42041</strain>
    </source>
</reference>
<evidence type="ECO:0000256" key="1">
    <source>
        <dbReference type="SAM" id="MobiDB-lite"/>
    </source>
</evidence>
<feature type="region of interest" description="Disordered" evidence="1">
    <location>
        <begin position="191"/>
        <end position="210"/>
    </location>
</feature>
<comment type="caution">
    <text evidence="3">The sequence shown here is derived from an EMBL/GenBank/DDBJ whole genome shotgun (WGS) entry which is preliminary data.</text>
</comment>
<dbReference type="Gene3D" id="2.170.15.10">
    <property type="entry name" value="Proaerolysin, chain A, domain 3"/>
    <property type="match status" value="1"/>
</dbReference>
<keyword evidence="2" id="KW-0732">Signal</keyword>
<feature type="chain" id="PRO_5047336710" evidence="2">
    <location>
        <begin position="33"/>
        <end position="210"/>
    </location>
</feature>
<feature type="signal peptide" evidence="2">
    <location>
        <begin position="1"/>
        <end position="32"/>
    </location>
</feature>
<dbReference type="InterPro" id="IPR006311">
    <property type="entry name" value="TAT_signal"/>
</dbReference>
<name>A0ABU2NVV3_9ACTN</name>
<evidence type="ECO:0000313" key="3">
    <source>
        <dbReference type="EMBL" id="MDT0380830.1"/>
    </source>
</evidence>
<dbReference type="SUPFAM" id="SSF56973">
    <property type="entry name" value="Aerolisin/ETX pore-forming domain"/>
    <property type="match status" value="1"/>
</dbReference>
<evidence type="ECO:0000256" key="2">
    <source>
        <dbReference type="SAM" id="SignalP"/>
    </source>
</evidence>
<dbReference type="PROSITE" id="PS51318">
    <property type="entry name" value="TAT"/>
    <property type="match status" value="1"/>
</dbReference>
<keyword evidence="4" id="KW-1185">Reference proteome</keyword>
<accession>A0ABU2NVV3</accession>
<dbReference type="EMBL" id="JAVREQ010000017">
    <property type="protein sequence ID" value="MDT0380830.1"/>
    <property type="molecule type" value="Genomic_DNA"/>
</dbReference>
<feature type="compositionally biased region" description="Polar residues" evidence="1">
    <location>
        <begin position="191"/>
        <end position="200"/>
    </location>
</feature>
<organism evidence="3 4">
    <name type="scientific">Streptomyces hazeniae</name>
    <dbReference type="NCBI Taxonomy" id="3075538"/>
    <lineage>
        <taxon>Bacteria</taxon>
        <taxon>Bacillati</taxon>
        <taxon>Actinomycetota</taxon>
        <taxon>Actinomycetes</taxon>
        <taxon>Kitasatosporales</taxon>
        <taxon>Streptomycetaceae</taxon>
        <taxon>Streptomyces</taxon>
    </lineage>
</organism>